<evidence type="ECO:0008006" key="7">
    <source>
        <dbReference type="Google" id="ProtNLM"/>
    </source>
</evidence>
<evidence type="ECO:0000256" key="3">
    <source>
        <dbReference type="PROSITE-ProRule" id="PRU00023"/>
    </source>
</evidence>
<dbReference type="GO" id="GO:0070531">
    <property type="term" value="C:BRCA1-A complex"/>
    <property type="evidence" value="ECO:0007669"/>
    <property type="project" value="TreeGrafter"/>
</dbReference>
<dbReference type="GO" id="GO:0031436">
    <property type="term" value="C:BRCA1-BARD1 complex"/>
    <property type="evidence" value="ECO:0007669"/>
    <property type="project" value="TreeGrafter"/>
</dbReference>
<reference evidence="5" key="1">
    <citation type="submission" date="2020-09" db="EMBL/GenBank/DDBJ databases">
        <authorList>
            <person name="Kikuchi T."/>
        </authorList>
    </citation>
    <scope>NUCLEOTIDE SEQUENCE</scope>
    <source>
        <strain evidence="5">SH1</strain>
    </source>
</reference>
<dbReference type="SUPFAM" id="SSF48403">
    <property type="entry name" value="Ankyrin repeat"/>
    <property type="match status" value="1"/>
</dbReference>
<dbReference type="AlphaFoldDB" id="A0A811KNI9"/>
<dbReference type="EMBL" id="CAJFDH010000003">
    <property type="protein sequence ID" value="CAD5216879.1"/>
    <property type="molecule type" value="Genomic_DNA"/>
</dbReference>
<dbReference type="Proteomes" id="UP000783686">
    <property type="component" value="Unassembled WGS sequence"/>
</dbReference>
<evidence type="ECO:0000313" key="5">
    <source>
        <dbReference type="EMBL" id="CAD5216879.1"/>
    </source>
</evidence>
<dbReference type="Pfam" id="PF12796">
    <property type="entry name" value="Ank_2"/>
    <property type="match status" value="2"/>
</dbReference>
<keyword evidence="2 3" id="KW-0040">ANK repeat</keyword>
<evidence type="ECO:0000256" key="2">
    <source>
        <dbReference type="ARBA" id="ARBA00023043"/>
    </source>
</evidence>
<dbReference type="EMBL" id="CAJFCW020000003">
    <property type="protein sequence ID" value="CAG9106764.1"/>
    <property type="molecule type" value="Genomic_DNA"/>
</dbReference>
<feature type="region of interest" description="Disordered" evidence="4">
    <location>
        <begin position="232"/>
        <end position="256"/>
    </location>
</feature>
<name>A0A811KNI9_9BILA</name>
<keyword evidence="1" id="KW-0677">Repeat</keyword>
<dbReference type="OrthoDB" id="10254947at2759"/>
<comment type="caution">
    <text evidence="5">The sequence shown here is derived from an EMBL/GenBank/DDBJ whole genome shotgun (WGS) entry which is preliminary data.</text>
</comment>
<dbReference type="PANTHER" id="PTHR24171:SF8">
    <property type="entry name" value="BRCA1-ASSOCIATED RING DOMAIN PROTEIN 1"/>
    <property type="match status" value="1"/>
</dbReference>
<protein>
    <recommendedName>
        <fullName evidence="7">ANK_REP_REGION domain-containing protein</fullName>
    </recommendedName>
</protein>
<dbReference type="InterPro" id="IPR036770">
    <property type="entry name" value="Ankyrin_rpt-contain_sf"/>
</dbReference>
<dbReference type="PANTHER" id="PTHR24171">
    <property type="entry name" value="ANKYRIN REPEAT DOMAIN-CONTAINING PROTEIN 39-RELATED"/>
    <property type="match status" value="1"/>
</dbReference>
<accession>A0A811KNI9</accession>
<gene>
    <name evidence="5" type="ORF">BOKJ2_LOCUS6808</name>
</gene>
<dbReference type="InterPro" id="IPR002110">
    <property type="entry name" value="Ankyrin_rpt"/>
</dbReference>
<feature type="repeat" description="ANK" evidence="3">
    <location>
        <begin position="148"/>
        <end position="180"/>
    </location>
</feature>
<dbReference type="PROSITE" id="PS50088">
    <property type="entry name" value="ANK_REPEAT"/>
    <property type="match status" value="3"/>
</dbReference>
<dbReference type="SMART" id="SM00248">
    <property type="entry name" value="ANK"/>
    <property type="match status" value="4"/>
</dbReference>
<feature type="repeat" description="ANK" evidence="3">
    <location>
        <begin position="181"/>
        <end position="214"/>
    </location>
</feature>
<evidence type="ECO:0000313" key="6">
    <source>
        <dbReference type="Proteomes" id="UP000614601"/>
    </source>
</evidence>
<dbReference type="GO" id="GO:0004842">
    <property type="term" value="F:ubiquitin-protein transferase activity"/>
    <property type="evidence" value="ECO:0007669"/>
    <property type="project" value="TreeGrafter"/>
</dbReference>
<keyword evidence="6" id="KW-1185">Reference proteome</keyword>
<dbReference type="Gene3D" id="1.25.40.20">
    <property type="entry name" value="Ankyrin repeat-containing domain"/>
    <property type="match status" value="1"/>
</dbReference>
<feature type="repeat" description="ANK" evidence="3">
    <location>
        <begin position="72"/>
        <end position="104"/>
    </location>
</feature>
<dbReference type="GO" id="GO:0085020">
    <property type="term" value="P:protein K6-linked ubiquitination"/>
    <property type="evidence" value="ECO:0007669"/>
    <property type="project" value="TreeGrafter"/>
</dbReference>
<feature type="compositionally biased region" description="Acidic residues" evidence="4">
    <location>
        <begin position="239"/>
        <end position="256"/>
    </location>
</feature>
<dbReference type="Proteomes" id="UP000614601">
    <property type="component" value="Unassembled WGS sequence"/>
</dbReference>
<evidence type="ECO:0000256" key="4">
    <source>
        <dbReference type="SAM" id="MobiDB-lite"/>
    </source>
</evidence>
<organism evidence="5 6">
    <name type="scientific">Bursaphelenchus okinawaensis</name>
    <dbReference type="NCBI Taxonomy" id="465554"/>
    <lineage>
        <taxon>Eukaryota</taxon>
        <taxon>Metazoa</taxon>
        <taxon>Ecdysozoa</taxon>
        <taxon>Nematoda</taxon>
        <taxon>Chromadorea</taxon>
        <taxon>Rhabditida</taxon>
        <taxon>Tylenchina</taxon>
        <taxon>Tylenchomorpha</taxon>
        <taxon>Aphelenchoidea</taxon>
        <taxon>Aphelenchoididae</taxon>
        <taxon>Bursaphelenchus</taxon>
    </lineage>
</organism>
<proteinExistence type="predicted"/>
<sequence>MMDLKAKDDRMPSYYEDVLKQLDRELEQFSPVDSQIGKEDSFTIISAVITGHSNKIKKMINDKVDINRANHEGWTPLMYALTNGCSEAVTLLMKANADYKVLNFKGTNALGLGGAYGHRGSLRNFCKALAEMKGSITLHEALNTRDAYQKTPLHYAAENSQWQAAQVLIENGADLDVQDAEGNTPLMLAVKTKKDRMTIQQLLKGGADVNVANNKGELPIQVVKPTLRYLFQPDHDQPQEEEEEEEESDSEDDDIV</sequence>
<dbReference type="PROSITE" id="PS50297">
    <property type="entry name" value="ANK_REP_REGION"/>
    <property type="match status" value="3"/>
</dbReference>
<evidence type="ECO:0000256" key="1">
    <source>
        <dbReference type="ARBA" id="ARBA00022737"/>
    </source>
</evidence>